<sequence>MIRARLDCAGGAAQAQWVCGWFRLIIHATSRSVNRQSTVGHSECFHKAWRFILTEYEPSGNTGTASQKVFHCKQLQEQRIRLQAELNVGYLSHSACRRGQIALKGRPEGEGVAGYLSLLLSALGLFDWGSDYAPRRMQMCGGDESCYESDTSHGAEWPYTEISHKDE</sequence>
<organism evidence="1 2">
    <name type="scientific">Liparis tanakae</name>
    <name type="common">Tanaka's snailfish</name>
    <dbReference type="NCBI Taxonomy" id="230148"/>
    <lineage>
        <taxon>Eukaryota</taxon>
        <taxon>Metazoa</taxon>
        <taxon>Chordata</taxon>
        <taxon>Craniata</taxon>
        <taxon>Vertebrata</taxon>
        <taxon>Euteleostomi</taxon>
        <taxon>Actinopterygii</taxon>
        <taxon>Neopterygii</taxon>
        <taxon>Teleostei</taxon>
        <taxon>Neoteleostei</taxon>
        <taxon>Acanthomorphata</taxon>
        <taxon>Eupercaria</taxon>
        <taxon>Perciformes</taxon>
        <taxon>Cottioidei</taxon>
        <taxon>Cottales</taxon>
        <taxon>Liparidae</taxon>
        <taxon>Liparis</taxon>
    </lineage>
</organism>
<keyword evidence="2" id="KW-1185">Reference proteome</keyword>
<reference evidence="1 2" key="1">
    <citation type="submission" date="2019-03" db="EMBL/GenBank/DDBJ databases">
        <title>First draft genome of Liparis tanakae, snailfish: a comprehensive survey of snailfish specific genes.</title>
        <authorList>
            <person name="Kim W."/>
            <person name="Song I."/>
            <person name="Jeong J.-H."/>
            <person name="Kim D."/>
            <person name="Kim S."/>
            <person name="Ryu S."/>
            <person name="Song J.Y."/>
            <person name="Lee S.K."/>
        </authorList>
    </citation>
    <scope>NUCLEOTIDE SEQUENCE [LARGE SCALE GENOMIC DNA]</scope>
    <source>
        <tissue evidence="1">Muscle</tissue>
    </source>
</reference>
<name>A0A4Z2ISF2_9TELE</name>
<evidence type="ECO:0000313" key="1">
    <source>
        <dbReference type="EMBL" id="TNN80444.1"/>
    </source>
</evidence>
<gene>
    <name evidence="1" type="ORF">EYF80_009468</name>
</gene>
<dbReference type="AlphaFoldDB" id="A0A4Z2ISF2"/>
<evidence type="ECO:0000313" key="2">
    <source>
        <dbReference type="Proteomes" id="UP000314294"/>
    </source>
</evidence>
<proteinExistence type="predicted"/>
<accession>A0A4Z2ISF2</accession>
<protein>
    <submittedName>
        <fullName evidence="1">Uncharacterized protein</fullName>
    </submittedName>
</protein>
<dbReference type="Proteomes" id="UP000314294">
    <property type="component" value="Unassembled WGS sequence"/>
</dbReference>
<comment type="caution">
    <text evidence="1">The sequence shown here is derived from an EMBL/GenBank/DDBJ whole genome shotgun (WGS) entry which is preliminary data.</text>
</comment>
<dbReference type="EMBL" id="SRLO01000055">
    <property type="protein sequence ID" value="TNN80444.1"/>
    <property type="molecule type" value="Genomic_DNA"/>
</dbReference>